<dbReference type="Proteomes" id="UP000676336">
    <property type="component" value="Unassembled WGS sequence"/>
</dbReference>
<name>A0A8S3JLQ9_9BILA</name>
<sequence>MPSSYDLFESGLPKSNSTTSMMRSATTSYYGGTTNTNAPTTSNNETILEKILQERLLLVQQIAELNKQHEMTQEELASLEANALQQRIT</sequence>
<evidence type="ECO:0000256" key="1">
    <source>
        <dbReference type="SAM" id="Coils"/>
    </source>
</evidence>
<comment type="caution">
    <text evidence="3">The sequence shown here is derived from an EMBL/GenBank/DDBJ whole genome shotgun (WGS) entry which is preliminary data.</text>
</comment>
<dbReference type="AlphaFoldDB" id="A0A8S3JLQ9"/>
<organism evidence="3 4">
    <name type="scientific">Rotaria magnacalcarata</name>
    <dbReference type="NCBI Taxonomy" id="392030"/>
    <lineage>
        <taxon>Eukaryota</taxon>
        <taxon>Metazoa</taxon>
        <taxon>Spiralia</taxon>
        <taxon>Gnathifera</taxon>
        <taxon>Rotifera</taxon>
        <taxon>Eurotatoria</taxon>
        <taxon>Bdelloidea</taxon>
        <taxon>Philodinida</taxon>
        <taxon>Philodinidae</taxon>
        <taxon>Rotaria</taxon>
    </lineage>
</organism>
<feature type="region of interest" description="Disordered" evidence="2">
    <location>
        <begin position="1"/>
        <end position="21"/>
    </location>
</feature>
<accession>A0A8S3JLQ9</accession>
<proteinExistence type="predicted"/>
<evidence type="ECO:0000313" key="3">
    <source>
        <dbReference type="EMBL" id="CAF5217564.1"/>
    </source>
</evidence>
<feature type="coiled-coil region" evidence="1">
    <location>
        <begin position="48"/>
        <end position="82"/>
    </location>
</feature>
<keyword evidence="1" id="KW-0175">Coiled coil</keyword>
<gene>
    <name evidence="3" type="ORF">SMN809_LOCUS80548</name>
</gene>
<reference evidence="3" key="1">
    <citation type="submission" date="2021-02" db="EMBL/GenBank/DDBJ databases">
        <authorList>
            <person name="Nowell W R."/>
        </authorList>
    </citation>
    <scope>NUCLEOTIDE SEQUENCE</scope>
</reference>
<dbReference type="EMBL" id="CAJOBI010345626">
    <property type="protein sequence ID" value="CAF5217564.1"/>
    <property type="molecule type" value="Genomic_DNA"/>
</dbReference>
<protein>
    <submittedName>
        <fullName evidence="3">Uncharacterized protein</fullName>
    </submittedName>
</protein>
<evidence type="ECO:0000313" key="4">
    <source>
        <dbReference type="Proteomes" id="UP000676336"/>
    </source>
</evidence>
<evidence type="ECO:0000256" key="2">
    <source>
        <dbReference type="SAM" id="MobiDB-lite"/>
    </source>
</evidence>